<dbReference type="EMBL" id="JBEFKJ010000030">
    <property type="protein sequence ID" value="KAL2038813.1"/>
    <property type="molecule type" value="Genomic_DNA"/>
</dbReference>
<evidence type="ECO:0000313" key="4">
    <source>
        <dbReference type="Proteomes" id="UP001590950"/>
    </source>
</evidence>
<sequence>MQSPGSKSVKSASLAFFLLSLILLLQSPIARRLPTSSISILNVNHASQSVPPIPNIVHFVHLVKLNPTGGVSHMDFQFRQFLSVYSAWYYLRPESIYIHTNVDESLIKETLRKAKSPYTQAIARLPNVSFHYHAAPNRTTDGQAIDKIPNQSDFVRTDIMQQYGGVYLDDDVYVLRDLYPLRHIGFKNIVGRQADGHVCGAVLLATPHGEKLRNEMMIAYHTLMDAIFDGGWETHSVFLLTTLVREFYADPSQVLDLPQDSFFPLSWWHDDLEYLYRRHNDTAVAVVNNKPTTKFESFIANFKLWQDETWERDWRTSYVLHGWTSAISSYLDETEQLEVFGSDQGITLDYVLEGTSNFALAVLPAVKHAVENGILNHVTNGSMALGGAVMDPEELLEMGIEKPE</sequence>
<dbReference type="PANTHER" id="PTHR46830:SF2">
    <property type="entry name" value="ALPHA-1,4-N-ACETYLGLUCOSAMINYLTRANSFERASE"/>
    <property type="match status" value="1"/>
</dbReference>
<feature type="signal peptide" evidence="2">
    <location>
        <begin position="1"/>
        <end position="32"/>
    </location>
</feature>
<comment type="caution">
    <text evidence="3">The sequence shown here is derived from an EMBL/GenBank/DDBJ whole genome shotgun (WGS) entry which is preliminary data.</text>
</comment>
<name>A0ABR4A641_9LECA</name>
<feature type="chain" id="PRO_5045319985" description="Glycosyltransferase family 32 protein" evidence="2">
    <location>
        <begin position="33"/>
        <end position="404"/>
    </location>
</feature>
<protein>
    <recommendedName>
        <fullName evidence="5">Glycosyltransferase family 32 protein</fullName>
    </recommendedName>
</protein>
<comment type="similarity">
    <text evidence="1">Belongs to the glycosyltransferase 32 family.</text>
</comment>
<evidence type="ECO:0000256" key="2">
    <source>
        <dbReference type="SAM" id="SignalP"/>
    </source>
</evidence>
<keyword evidence="4" id="KW-1185">Reference proteome</keyword>
<gene>
    <name evidence="3" type="ORF">N7G274_008571</name>
</gene>
<dbReference type="Pfam" id="PF04488">
    <property type="entry name" value="Gly_transf_sug"/>
    <property type="match status" value="1"/>
</dbReference>
<reference evidence="3 4" key="1">
    <citation type="submission" date="2024-09" db="EMBL/GenBank/DDBJ databases">
        <title>Rethinking Asexuality: The Enigmatic Case of Functional Sexual Genes in Lepraria (Stereocaulaceae).</title>
        <authorList>
            <person name="Doellman M."/>
            <person name="Sun Y."/>
            <person name="Barcenas-Pena A."/>
            <person name="Lumbsch H.T."/>
            <person name="Grewe F."/>
        </authorList>
    </citation>
    <scope>NUCLEOTIDE SEQUENCE [LARGE SCALE GENOMIC DNA]</scope>
    <source>
        <strain evidence="3 4">Mercado 3170</strain>
    </source>
</reference>
<dbReference type="SUPFAM" id="SSF53448">
    <property type="entry name" value="Nucleotide-diphospho-sugar transferases"/>
    <property type="match status" value="1"/>
</dbReference>
<proteinExistence type="inferred from homology"/>
<dbReference type="PANTHER" id="PTHR46830">
    <property type="entry name" value="TRANSFERASE, PUTATIVE-RELATED"/>
    <property type="match status" value="1"/>
</dbReference>
<dbReference type="InterPro" id="IPR007577">
    <property type="entry name" value="GlycoTrfase_DXD_sugar-bd_CS"/>
</dbReference>
<accession>A0ABR4A641</accession>
<dbReference type="Gene3D" id="3.90.550.20">
    <property type="match status" value="1"/>
</dbReference>
<evidence type="ECO:0008006" key="5">
    <source>
        <dbReference type="Google" id="ProtNLM"/>
    </source>
</evidence>
<dbReference type="Proteomes" id="UP001590950">
    <property type="component" value="Unassembled WGS sequence"/>
</dbReference>
<keyword evidence="2" id="KW-0732">Signal</keyword>
<dbReference type="InterPro" id="IPR029044">
    <property type="entry name" value="Nucleotide-diphossugar_trans"/>
</dbReference>
<evidence type="ECO:0000313" key="3">
    <source>
        <dbReference type="EMBL" id="KAL2038813.1"/>
    </source>
</evidence>
<evidence type="ECO:0000256" key="1">
    <source>
        <dbReference type="ARBA" id="ARBA00009003"/>
    </source>
</evidence>
<organism evidence="3 4">
    <name type="scientific">Stereocaulon virgatum</name>
    <dbReference type="NCBI Taxonomy" id="373712"/>
    <lineage>
        <taxon>Eukaryota</taxon>
        <taxon>Fungi</taxon>
        <taxon>Dikarya</taxon>
        <taxon>Ascomycota</taxon>
        <taxon>Pezizomycotina</taxon>
        <taxon>Lecanoromycetes</taxon>
        <taxon>OSLEUM clade</taxon>
        <taxon>Lecanoromycetidae</taxon>
        <taxon>Lecanorales</taxon>
        <taxon>Lecanorineae</taxon>
        <taxon>Stereocaulaceae</taxon>
        <taxon>Stereocaulon</taxon>
    </lineage>
</organism>